<dbReference type="Proteomes" id="UP001164929">
    <property type="component" value="Chromosome 9"/>
</dbReference>
<evidence type="ECO:0000313" key="2">
    <source>
        <dbReference type="EMBL" id="KAJ6985013.1"/>
    </source>
</evidence>
<protein>
    <submittedName>
        <fullName evidence="2">Uncharacterized protein</fullName>
    </submittedName>
</protein>
<dbReference type="EMBL" id="JAQIZT010000009">
    <property type="protein sequence ID" value="KAJ6985013.1"/>
    <property type="molecule type" value="Genomic_DNA"/>
</dbReference>
<gene>
    <name evidence="2" type="ORF">NC653_023113</name>
</gene>
<feature type="transmembrane region" description="Helical" evidence="1">
    <location>
        <begin position="133"/>
        <end position="152"/>
    </location>
</feature>
<evidence type="ECO:0000256" key="1">
    <source>
        <dbReference type="SAM" id="Phobius"/>
    </source>
</evidence>
<organism evidence="2 3">
    <name type="scientific">Populus alba x Populus x berolinensis</name>
    <dbReference type="NCBI Taxonomy" id="444605"/>
    <lineage>
        <taxon>Eukaryota</taxon>
        <taxon>Viridiplantae</taxon>
        <taxon>Streptophyta</taxon>
        <taxon>Embryophyta</taxon>
        <taxon>Tracheophyta</taxon>
        <taxon>Spermatophyta</taxon>
        <taxon>Magnoliopsida</taxon>
        <taxon>eudicotyledons</taxon>
        <taxon>Gunneridae</taxon>
        <taxon>Pentapetalae</taxon>
        <taxon>rosids</taxon>
        <taxon>fabids</taxon>
        <taxon>Malpighiales</taxon>
        <taxon>Salicaceae</taxon>
        <taxon>Saliceae</taxon>
        <taxon>Populus</taxon>
    </lineage>
</organism>
<evidence type="ECO:0000313" key="3">
    <source>
        <dbReference type="Proteomes" id="UP001164929"/>
    </source>
</evidence>
<dbReference type="AlphaFoldDB" id="A0AAD6QCG0"/>
<keyword evidence="3" id="KW-1185">Reference proteome</keyword>
<proteinExistence type="predicted"/>
<accession>A0AAD6QCG0</accession>
<keyword evidence="1" id="KW-0812">Transmembrane</keyword>
<name>A0AAD6QCG0_9ROSI</name>
<sequence>MGLELESRLWTNLPVTAVHNLLKALGIVDLSGTIKHGVHNDKSQVEFPVRNSPRQKQIKFPYMVGLAPESSISYIPCKMKKSLLLADMKTTWISPKPQTSSSPAGAMATTYTPLQQGTPLYFHDKHFGLHGEILMFVVVGIFFIFLISLVLAPCLKRGRTPESGDD</sequence>
<reference evidence="2" key="1">
    <citation type="journal article" date="2023" name="Mol. Ecol. Resour.">
        <title>Chromosome-level genome assembly of a triploid poplar Populus alba 'Berolinensis'.</title>
        <authorList>
            <person name="Chen S."/>
            <person name="Yu Y."/>
            <person name="Wang X."/>
            <person name="Wang S."/>
            <person name="Zhang T."/>
            <person name="Zhou Y."/>
            <person name="He R."/>
            <person name="Meng N."/>
            <person name="Wang Y."/>
            <person name="Liu W."/>
            <person name="Liu Z."/>
            <person name="Liu J."/>
            <person name="Guo Q."/>
            <person name="Huang H."/>
            <person name="Sederoff R.R."/>
            <person name="Wang G."/>
            <person name="Qu G."/>
            <person name="Chen S."/>
        </authorList>
    </citation>
    <scope>NUCLEOTIDE SEQUENCE</scope>
    <source>
        <strain evidence="2">SC-2020</strain>
    </source>
</reference>
<comment type="caution">
    <text evidence="2">The sequence shown here is derived from an EMBL/GenBank/DDBJ whole genome shotgun (WGS) entry which is preliminary data.</text>
</comment>
<keyword evidence="1" id="KW-0472">Membrane</keyword>
<keyword evidence="1" id="KW-1133">Transmembrane helix</keyword>